<evidence type="ECO:0000256" key="9">
    <source>
        <dbReference type="RuleBase" id="RU364126"/>
    </source>
</evidence>
<dbReference type="Pfam" id="PF06090">
    <property type="entry name" value="Ins_P5_2-kin"/>
    <property type="match status" value="1"/>
</dbReference>
<evidence type="ECO:0000256" key="2">
    <source>
        <dbReference type="ARBA" id="ARBA00008305"/>
    </source>
</evidence>
<proteinExistence type="inferred from homology"/>
<protein>
    <recommendedName>
        <fullName evidence="4 9">Inositol-pentakisphosphate 2-kinase</fullName>
        <ecNumber evidence="3 9">2.7.1.158</ecNumber>
    </recommendedName>
</protein>
<keyword evidence="11" id="KW-1185">Reference proteome</keyword>
<dbReference type="GO" id="GO:0035299">
    <property type="term" value="F:inositol-1,3,4,5,6-pentakisphosphate 2-kinase activity"/>
    <property type="evidence" value="ECO:0007669"/>
    <property type="project" value="UniProtKB-EC"/>
</dbReference>
<comment type="similarity">
    <text evidence="2">Belongs to the IPK1 type 1 family.</text>
</comment>
<gene>
    <name evidence="10" type="ORF">K402DRAFT_422098</name>
</gene>
<dbReference type="OrthoDB" id="272370at2759"/>
<evidence type="ECO:0000313" key="10">
    <source>
        <dbReference type="EMBL" id="KAF1985478.1"/>
    </source>
</evidence>
<evidence type="ECO:0000256" key="8">
    <source>
        <dbReference type="ARBA" id="ARBA00022840"/>
    </source>
</evidence>
<evidence type="ECO:0000256" key="6">
    <source>
        <dbReference type="ARBA" id="ARBA00022741"/>
    </source>
</evidence>
<dbReference type="GO" id="GO:0005524">
    <property type="term" value="F:ATP binding"/>
    <property type="evidence" value="ECO:0007669"/>
    <property type="project" value="UniProtKB-KW"/>
</dbReference>
<dbReference type="AlphaFoldDB" id="A0A6G1GXM1"/>
<organism evidence="10 11">
    <name type="scientific">Aulographum hederae CBS 113979</name>
    <dbReference type="NCBI Taxonomy" id="1176131"/>
    <lineage>
        <taxon>Eukaryota</taxon>
        <taxon>Fungi</taxon>
        <taxon>Dikarya</taxon>
        <taxon>Ascomycota</taxon>
        <taxon>Pezizomycotina</taxon>
        <taxon>Dothideomycetes</taxon>
        <taxon>Pleosporomycetidae</taxon>
        <taxon>Aulographales</taxon>
        <taxon>Aulographaceae</taxon>
    </lineage>
</organism>
<dbReference type="GO" id="GO:0032958">
    <property type="term" value="P:inositol phosphate biosynthetic process"/>
    <property type="evidence" value="ECO:0007669"/>
    <property type="project" value="TreeGrafter"/>
</dbReference>
<keyword evidence="6 9" id="KW-0547">Nucleotide-binding</keyword>
<dbReference type="PANTHER" id="PTHR14456:SF2">
    <property type="entry name" value="INOSITOL-PENTAKISPHOSPHATE 2-KINASE"/>
    <property type="match status" value="1"/>
</dbReference>
<comment type="domain">
    <text evidence="9">The EXKPK motif is conserved in inositol-pentakisphosphate 2-kinases of both family 1 and 2.</text>
</comment>
<evidence type="ECO:0000256" key="1">
    <source>
        <dbReference type="ARBA" id="ARBA00003979"/>
    </source>
</evidence>
<comment type="catalytic activity">
    <reaction evidence="9">
        <text>1D-myo-inositol 1,3,4,5,6-pentakisphosphate + ATP = 1D-myo-inositol hexakisphosphate + ADP + H(+)</text>
        <dbReference type="Rhea" id="RHEA:20313"/>
        <dbReference type="ChEBI" id="CHEBI:15378"/>
        <dbReference type="ChEBI" id="CHEBI:30616"/>
        <dbReference type="ChEBI" id="CHEBI:57733"/>
        <dbReference type="ChEBI" id="CHEBI:58130"/>
        <dbReference type="ChEBI" id="CHEBI:456216"/>
        <dbReference type="EC" id="2.7.1.158"/>
    </reaction>
</comment>
<sequence>MDDHPRRTFALFVDNAFYAYETGEDSLSLLAKSTSNAVMLQHFNEGNANVLYTVVEPTQKDAESTLPPGSVAVREGNHASESYSDAFMTLVRRGWTFEARSRLQSMLLRVRKNTVDGHNPLSLEQQASNDLHYVPTATIYEDLQNQITPLLTKDYTIDGAASWVPPQSTHHISPELLKRLDQSLRSIERRPKHKSKFLNLTETKALLVEDMRAGPGQFTIDFKLKWLSQSPFAPPLSRRCRTCALSAMRHAVDATSKVSCFCPLTLVDPSPDKARLHSFLKGLVLRSGSSPKTSTLDEKLDMMENTAPSKLAHFLLNEGGEGHAIVKRLAALQIELDPPVMETAMDSVQPPSITANKNKAMAMTFRDCSLFIRADWNFNNVEARLADLDMKSNEPEKVVEWTNKEKALVDGGWYQLESPICAWPRIQGYCANNNAGGTDSTRHLVAP</sequence>
<evidence type="ECO:0000313" key="11">
    <source>
        <dbReference type="Proteomes" id="UP000800041"/>
    </source>
</evidence>
<evidence type="ECO:0000256" key="7">
    <source>
        <dbReference type="ARBA" id="ARBA00022777"/>
    </source>
</evidence>
<dbReference type="Proteomes" id="UP000800041">
    <property type="component" value="Unassembled WGS sequence"/>
</dbReference>
<evidence type="ECO:0000256" key="3">
    <source>
        <dbReference type="ARBA" id="ARBA00012023"/>
    </source>
</evidence>
<dbReference type="GO" id="GO:0005634">
    <property type="term" value="C:nucleus"/>
    <property type="evidence" value="ECO:0007669"/>
    <property type="project" value="TreeGrafter"/>
</dbReference>
<keyword evidence="7 9" id="KW-0418">Kinase</keyword>
<dbReference type="EC" id="2.7.1.158" evidence="3 9"/>
<dbReference type="EMBL" id="ML977162">
    <property type="protein sequence ID" value="KAF1985478.1"/>
    <property type="molecule type" value="Genomic_DNA"/>
</dbReference>
<evidence type="ECO:0000256" key="4">
    <source>
        <dbReference type="ARBA" id="ARBA00014846"/>
    </source>
</evidence>
<dbReference type="InterPro" id="IPR009286">
    <property type="entry name" value="Ins_P5_2-kin"/>
</dbReference>
<comment type="function">
    <text evidence="9">Phosphorylates Ins(1,3,4,5,6)P5 at position 2 to form Ins(1,2,3,4,5,6)P6 (InsP6 or phytate).</text>
</comment>
<dbReference type="PANTHER" id="PTHR14456">
    <property type="entry name" value="INOSITOL POLYPHOSPHATE KINASE 1"/>
    <property type="match status" value="1"/>
</dbReference>
<keyword evidence="8 9" id="KW-0067">ATP-binding</keyword>
<name>A0A6G1GXM1_9PEZI</name>
<evidence type="ECO:0000256" key="5">
    <source>
        <dbReference type="ARBA" id="ARBA00022679"/>
    </source>
</evidence>
<reference evidence="10" key="1">
    <citation type="journal article" date="2020" name="Stud. Mycol.">
        <title>101 Dothideomycetes genomes: a test case for predicting lifestyles and emergence of pathogens.</title>
        <authorList>
            <person name="Haridas S."/>
            <person name="Albert R."/>
            <person name="Binder M."/>
            <person name="Bloem J."/>
            <person name="Labutti K."/>
            <person name="Salamov A."/>
            <person name="Andreopoulos B."/>
            <person name="Baker S."/>
            <person name="Barry K."/>
            <person name="Bills G."/>
            <person name="Bluhm B."/>
            <person name="Cannon C."/>
            <person name="Castanera R."/>
            <person name="Culley D."/>
            <person name="Daum C."/>
            <person name="Ezra D."/>
            <person name="Gonzalez J."/>
            <person name="Henrissat B."/>
            <person name="Kuo A."/>
            <person name="Liang C."/>
            <person name="Lipzen A."/>
            <person name="Lutzoni F."/>
            <person name="Magnuson J."/>
            <person name="Mondo S."/>
            <person name="Nolan M."/>
            <person name="Ohm R."/>
            <person name="Pangilinan J."/>
            <person name="Park H.-J."/>
            <person name="Ramirez L."/>
            <person name="Alfaro M."/>
            <person name="Sun H."/>
            <person name="Tritt A."/>
            <person name="Yoshinaga Y."/>
            <person name="Zwiers L.-H."/>
            <person name="Turgeon B."/>
            <person name="Goodwin S."/>
            <person name="Spatafora J."/>
            <person name="Crous P."/>
            <person name="Grigoriev I."/>
        </authorList>
    </citation>
    <scope>NUCLEOTIDE SEQUENCE</scope>
    <source>
        <strain evidence="10">CBS 113979</strain>
    </source>
</reference>
<accession>A0A6G1GXM1</accession>
<keyword evidence="5 9" id="KW-0808">Transferase</keyword>
<comment type="function">
    <text evidence="1">Has kinase activity and phosphorylates inositol-1,3,4,5,6-pentakisphosphate (Ins(1,3,4,5,6)P5) to produce 1,2,3,4,5,6-hexakisphosphate (InsP6), also known as phytate.</text>
</comment>